<reference evidence="1 2" key="1">
    <citation type="submission" date="2016-10" db="EMBL/GenBank/DDBJ databases">
        <authorList>
            <person name="de Groot N.N."/>
        </authorList>
    </citation>
    <scope>NUCLEOTIDE SEQUENCE [LARGE SCALE GENOMIC DNA]</scope>
    <source>
        <strain evidence="1 2">DSM 22489</strain>
    </source>
</reference>
<dbReference type="EMBL" id="FNVA01000006">
    <property type="protein sequence ID" value="SEG56178.1"/>
    <property type="molecule type" value="Genomic_DNA"/>
</dbReference>
<dbReference type="SUPFAM" id="SSF53955">
    <property type="entry name" value="Lysozyme-like"/>
    <property type="match status" value="1"/>
</dbReference>
<dbReference type="InterPro" id="IPR023346">
    <property type="entry name" value="Lysozyme-like_dom_sf"/>
</dbReference>
<accession>A0A1H6B5S3</accession>
<dbReference type="AlphaFoldDB" id="A0A1H6B5S3"/>
<organism evidence="1 2">
    <name type="scientific">Bryocella elongata</name>
    <dbReference type="NCBI Taxonomy" id="863522"/>
    <lineage>
        <taxon>Bacteria</taxon>
        <taxon>Pseudomonadati</taxon>
        <taxon>Acidobacteriota</taxon>
        <taxon>Terriglobia</taxon>
        <taxon>Terriglobales</taxon>
        <taxon>Acidobacteriaceae</taxon>
        <taxon>Bryocella</taxon>
    </lineage>
</organism>
<protein>
    <submittedName>
        <fullName evidence="1">Muramidase (Phage lambda lysozyme)</fullName>
    </submittedName>
</protein>
<dbReference type="OrthoDB" id="104102at2"/>
<dbReference type="CDD" id="cd00736">
    <property type="entry name" value="lambda_lys-like"/>
    <property type="match status" value="1"/>
</dbReference>
<evidence type="ECO:0000313" key="1">
    <source>
        <dbReference type="EMBL" id="SEG56178.1"/>
    </source>
</evidence>
<name>A0A1H6B5S3_9BACT</name>
<evidence type="ECO:0000313" key="2">
    <source>
        <dbReference type="Proteomes" id="UP000236728"/>
    </source>
</evidence>
<gene>
    <name evidence="1" type="ORF">SAMN05421819_3550</name>
</gene>
<dbReference type="Proteomes" id="UP000236728">
    <property type="component" value="Unassembled WGS sequence"/>
</dbReference>
<sequence>MAVITAEQAGGAELVAFLDLIAWSEGSDYNVIVTGADGRREIFTDFSEHPFMNRSPKLIRAANPLVAGSKPLYSDAAGRYQFMRRGWIQLALQLKLGDFSPLSQDRAALELMRERGALRLLGQGRVQEAIAACSNIWASMPGNTYAQPGGKKMVDLMGKYSQLRGSVA</sequence>
<keyword evidence="2" id="KW-1185">Reference proteome</keyword>
<proteinExistence type="predicted"/>
<dbReference type="Gene3D" id="1.10.530.10">
    <property type="match status" value="1"/>
</dbReference>
<dbReference type="RefSeq" id="WP_103934399.1">
    <property type="nucleotide sequence ID" value="NZ_FNVA01000006.1"/>
</dbReference>